<dbReference type="Proteomes" id="UP000663841">
    <property type="component" value="Unassembled WGS sequence"/>
</dbReference>
<feature type="domain" description="VWFA" evidence="1">
    <location>
        <begin position="884"/>
        <end position="1111"/>
    </location>
</feature>
<accession>A0A8H3GFF1</accession>
<dbReference type="AlphaFoldDB" id="A0A8H3GFF1"/>
<evidence type="ECO:0000313" key="2">
    <source>
        <dbReference type="EMBL" id="CAE6447392.1"/>
    </source>
</evidence>
<evidence type="ECO:0000313" key="3">
    <source>
        <dbReference type="Proteomes" id="UP000663841"/>
    </source>
</evidence>
<comment type="caution">
    <text evidence="2">The sequence shown here is derived from an EMBL/GenBank/DDBJ whole genome shotgun (WGS) entry which is preliminary data.</text>
</comment>
<dbReference type="SUPFAM" id="SSF53300">
    <property type="entry name" value="vWA-like"/>
    <property type="match status" value="1"/>
</dbReference>
<dbReference type="InterPro" id="IPR002035">
    <property type="entry name" value="VWF_A"/>
</dbReference>
<protein>
    <recommendedName>
        <fullName evidence="1">VWFA domain-containing protein</fullName>
    </recommendedName>
</protein>
<dbReference type="PANTHER" id="PTHR22796:SF1">
    <property type="entry name" value="VWFA DOMAIN-CONTAINING PROTEIN"/>
    <property type="match status" value="1"/>
</dbReference>
<dbReference type="Pfam" id="PF13519">
    <property type="entry name" value="VWA_2"/>
    <property type="match status" value="1"/>
</dbReference>
<dbReference type="Gene3D" id="3.40.50.410">
    <property type="entry name" value="von Willebrand factor, type A domain"/>
    <property type="match status" value="1"/>
</dbReference>
<dbReference type="Gene3D" id="3.40.50.300">
    <property type="entry name" value="P-loop containing nucleotide triphosphate hydrolases"/>
    <property type="match status" value="1"/>
</dbReference>
<name>A0A8H3GFF1_9AGAM</name>
<dbReference type="SUPFAM" id="SSF52540">
    <property type="entry name" value="P-loop containing nucleoside triphosphate hydrolases"/>
    <property type="match status" value="1"/>
</dbReference>
<proteinExistence type="predicted"/>
<gene>
    <name evidence="2" type="ORF">RDB_LOCUS116710</name>
</gene>
<organism evidence="2 3">
    <name type="scientific">Rhizoctonia solani</name>
    <dbReference type="NCBI Taxonomy" id="456999"/>
    <lineage>
        <taxon>Eukaryota</taxon>
        <taxon>Fungi</taxon>
        <taxon>Dikarya</taxon>
        <taxon>Basidiomycota</taxon>
        <taxon>Agaricomycotina</taxon>
        <taxon>Agaricomycetes</taxon>
        <taxon>Cantharellales</taxon>
        <taxon>Ceratobasidiaceae</taxon>
        <taxon>Rhizoctonia</taxon>
    </lineage>
</organism>
<dbReference type="CDD" id="cd00198">
    <property type="entry name" value="vWFA"/>
    <property type="match status" value="1"/>
</dbReference>
<dbReference type="PANTHER" id="PTHR22796">
    <property type="entry name" value="URG4-RELATED"/>
    <property type="match status" value="1"/>
</dbReference>
<dbReference type="PROSITE" id="PS50234">
    <property type="entry name" value="VWFA"/>
    <property type="match status" value="1"/>
</dbReference>
<dbReference type="InterPro" id="IPR036465">
    <property type="entry name" value="vWFA_dom_sf"/>
</dbReference>
<dbReference type="EMBL" id="CAJMWW010000120">
    <property type="protein sequence ID" value="CAE6447392.1"/>
    <property type="molecule type" value="Genomic_DNA"/>
</dbReference>
<dbReference type="InterPro" id="IPR027417">
    <property type="entry name" value="P-loop_NTPase"/>
</dbReference>
<sequence length="1127" mass="126242">MDNKFMPLKDGVWDPDYESGLVGSTIEEINDSLSFGWYESIFRSYMADKMVRVVSSMGEQSVGKSYCLNHFADTSFAGSAMRTTEGAWLSCTPTSDYLLVSLDFEGLQSTERSPQEDMLLVLFNTAISNLILFRNNFAVSRNIRGLFTSFELSAGTFDPKHNPGLFQSTLAIIIKDVPDSDNVGIKTEFRLKFGEIVRTERNRNFISRLHRGKILITPWPVIGSPEFYSLFDSVREKLEEQPFTHQTGGGFLHKLKTLMVNIKTGHWDSIEQSLASSRAHQLKERLKMALSHGTTFEGPLKNIDIDEEIATSDDKPALFVPENPDKGMVGTHGESSEAELEFKKQQQETLEATLKDLVQRCEPLLNSSRSQMPDPDYMEALQESLDIILDRRLALVELWINVNTDNLPAENQDLREFHRMFDSLKQDMKAAIQLCRDRCASCGLQCIRALSHPQEHDCSTDHKCKFHCEVVDDHSELPPCGIKAGHTGKHMCDVNRHSCGSPCNLSEWAGCTQICTKNLDHKDDEHLCSSSHHCGEPCDLRNVTRGPDIGSYDCPGVCQKPWNEVHDRHSCSVQSCPIQCKLCARSGNNPPECCSTDHFHGLSSDVTHLCRADHECLEECEADGICHIDFTPSPETFTGKYANYVYTRHQQVGKKLRCKIRIPPGETAHQEPHNHDPVKNEHQCNVQCPGCKYYCTHSISDRHRLHATVHGSMIGSQWIIESEANEAYKLEEHRYASGDSGDSMYCSMLCVKQGRHAHIDFCRDPLNHSQPPCEHISNRVEPEPHRFKDWISHATYWERTGLYLGLYLDLTEFHKDPYGAGLRTEFAKCDARCADPAHGDPSECILPIFHAPKSQNPSPSSGYISHDGHQFACVNPASVQQAYHIVFVVDNSGSMGRGDITPEPTPIRDRLVSENCNDRYGAVVSALYTFWKSREGNQVRSSSVVRADHYSVVVFDNKAEARVDNDWRLTADQLVEKLIPQKSVDGWGTEFEEAIKVAHEVIESNWSSQRAPVLVFLSDGEDRIQEQSIRNLCTLAVKLGQGLAFYAISFGNDSESDSLRLMVSVAEQVFNGAPASAKGAYQGQVPPCKYFSNTMSAIKLSNTFVAISNSLPKLRASVINKAGASGR</sequence>
<dbReference type="SMART" id="SM00327">
    <property type="entry name" value="VWA"/>
    <property type="match status" value="1"/>
</dbReference>
<reference evidence="2" key="1">
    <citation type="submission" date="2021-01" db="EMBL/GenBank/DDBJ databases">
        <authorList>
            <person name="Kaushik A."/>
        </authorList>
    </citation>
    <scope>NUCLEOTIDE SEQUENCE</scope>
    <source>
        <strain evidence="2">AG3-T5</strain>
    </source>
</reference>
<evidence type="ECO:0000259" key="1">
    <source>
        <dbReference type="PROSITE" id="PS50234"/>
    </source>
</evidence>